<sequence length="1494" mass="171735">MEQSNQVNLRAAPVLNKNKETYFKKLIIHTILGGYLINDEESNIDLSFGFHLFQLLLYFMFPIIVFICGLMASSNSDYVVGGIIPGVINLVINLILQVISIIWQKKINENPLLVSESVKHYCTIVKHKSPLNLIYSVFIMGVLSFFASNFISKAGIAVQILTLITSLTSFYSLVSASPSEFSQISNNNIDLGRYSTAHMRSQYFLLLLIINFCLDTKSNNIVFSILIPLLPLLWALGCLSSLYVSFIYGVEKLNQYILGNSETTSSDLRLTISTAIQLIVILIISVIVANSYSKQHLLDRVKLSTLLSSILGFILSWNYLFKLGIASSTKSKESALYIWTFKVILLASSIIFPLVFSQTDDGKTICLISLIAFVINIISQYSQNAYIFERFTGITDKFNRLLCLVQQIIFTAAISQVSLSAAQTFSEYDFTQFDKNYIFIQVVLIYRLFHQIYTNPLMTGLMLSEIYIYSVARNEKPSLILIYSPLLYIGNYAISNFLKRILIWLYSIIKMNSSKKQRIQRLGLFNILSFTIFLPLNLISICVTSILDIPFLPFLGLPLYFIGFPRPKRFWPEVKQVIKNSGESLLYQKFLKNFQPSFSQILRKRNIQVGEFFLIRIEKYLATIQILENGQNYVVVQLRGLESQEMTSCHSIEANQIDRIIEETYVKKMCFFKDYLGSIKPVQQFKVKAYEENQLQFTGIITDSGFVQGFKDILLKMLVYFANQVIYMPEDEEIIDKLLQNYGDYVLHQNYHTEKFPNQFSTFIQFDPFSKKSMYSEAIKKLQQMKFKETAHFDNPKQANNGKSGFNLDEDLDGFFKSKKVVDVKPQANENKQTANKKSQEPVFNMPNDAKIKQNNNNNYNQNNVLNEDTWGKNNANKLGVQVNQNTNQQNPKNNININNNQQKPKNDLDDLLDDLSVKSNKQQNYEKKEIKAPINNPFQNYGKNQAVNYQAESQEKNIEMENNLAQSRHIKTPNDQFHQGFNNKQNSVNISGNNNLNNSSNKDYNQQGSQAHSQFVSNANSVIVNNPQIQLAALNNASRVTSQIQSNGRVASISTQNNNNSEFFQQIQAPILNSQQFNIQPKRENIATPPPQQQNQQQQNIQKQKINPIEEDDDDIDNYLKKMISEDDKKVNTYKEQQNQNMQNDKYYNNYDKNNNNNNSLLHQSMQQASDSKLKTQQNHNAQNVQRQLNLQGDDKDDIDNFLADLLEDKRPKAQAPPMMMLNLEDELNDSQNINQNQRLNTNQKNNIPGGSNSSQSNTRVSGERSPKDISNGNVSKQMEKIQKLVYLLFSLLTNDSNFDKTQIDQELLFKNFKDSHNIQQIRIFKNAPKNLDFTKIFLIMNKSIRYAIKIAYDTFAIMGSLDDIQNQDLLDSIKENDTDCQIGMGSDHDWSEAIEREVNSLWSLHFNHAERAVSIFRSHFKEINCNLFTLDENVVTSIWSNLVFELYYATNDDDERYSIQTHEQFFRNLIIQNSEEPLGYAPFYSGPTLIKY</sequence>
<feature type="region of interest" description="Disordered" evidence="6">
    <location>
        <begin position="886"/>
        <end position="911"/>
    </location>
</feature>
<dbReference type="eggNOG" id="KOG0770">
    <property type="taxonomic scope" value="Eukaryota"/>
</dbReference>
<feature type="transmembrane region" description="Helical" evidence="7">
    <location>
        <begin position="197"/>
        <end position="214"/>
    </location>
</feature>
<feature type="compositionally biased region" description="Low complexity" evidence="6">
    <location>
        <begin position="1094"/>
        <end position="1108"/>
    </location>
</feature>
<feature type="transmembrane region" description="Helical" evidence="7">
    <location>
        <begin position="523"/>
        <end position="547"/>
    </location>
</feature>
<feature type="region of interest" description="Disordered" evidence="6">
    <location>
        <begin position="825"/>
        <end position="874"/>
    </location>
</feature>
<dbReference type="RefSeq" id="XP_001019602.2">
    <property type="nucleotide sequence ID" value="XM_001019602.2"/>
</dbReference>
<evidence type="ECO:0000256" key="1">
    <source>
        <dbReference type="ARBA" id="ARBA00004141"/>
    </source>
</evidence>
<feature type="transmembrane region" description="Helical" evidence="7">
    <location>
        <begin position="221"/>
        <end position="248"/>
    </location>
</feature>
<evidence type="ECO:0000256" key="6">
    <source>
        <dbReference type="SAM" id="MobiDB-lite"/>
    </source>
</evidence>
<dbReference type="InParanoid" id="I7M8N5"/>
<evidence type="ECO:0000256" key="2">
    <source>
        <dbReference type="ARBA" id="ARBA00010170"/>
    </source>
</evidence>
<feature type="transmembrane region" description="Helical" evidence="7">
    <location>
        <begin position="480"/>
        <end position="502"/>
    </location>
</feature>
<dbReference type="eggNOG" id="KOG3604">
    <property type="taxonomic scope" value="Eukaryota"/>
</dbReference>
<dbReference type="EMBL" id="GG662639">
    <property type="protein sequence ID" value="EAR99357.2"/>
    <property type="molecule type" value="Genomic_DNA"/>
</dbReference>
<feature type="compositionally biased region" description="Polar residues" evidence="6">
    <location>
        <begin position="828"/>
        <end position="837"/>
    </location>
</feature>
<feature type="region of interest" description="Disordered" evidence="6">
    <location>
        <begin position="1242"/>
        <end position="1276"/>
    </location>
</feature>
<feature type="transmembrane region" description="Helical" evidence="7">
    <location>
        <begin position="336"/>
        <end position="356"/>
    </location>
</feature>
<evidence type="ECO:0000256" key="4">
    <source>
        <dbReference type="ARBA" id="ARBA00022989"/>
    </source>
</evidence>
<evidence type="ECO:0000313" key="10">
    <source>
        <dbReference type="Proteomes" id="UP000009168"/>
    </source>
</evidence>
<evidence type="ECO:0000313" key="9">
    <source>
        <dbReference type="EMBL" id="EAR99357.2"/>
    </source>
</evidence>
<comment type="subcellular location">
    <subcellularLocation>
        <location evidence="1">Membrane</location>
        <topology evidence="1">Multi-pass membrane protein</topology>
    </subcellularLocation>
</comment>
<dbReference type="PANTHER" id="PTHR12372:SF6">
    <property type="entry name" value="PECANEX-LIKE PROTEIN 4"/>
    <property type="match status" value="1"/>
</dbReference>
<feature type="transmembrane region" description="Helical" evidence="7">
    <location>
        <begin position="50"/>
        <end position="72"/>
    </location>
</feature>
<proteinExistence type="inferred from homology"/>
<evidence type="ECO:0000256" key="7">
    <source>
        <dbReference type="SAM" id="Phobius"/>
    </source>
</evidence>
<dbReference type="KEGG" id="tet:TTHERM_00131250"/>
<keyword evidence="5 7" id="KW-0472">Membrane</keyword>
<protein>
    <submittedName>
        <fullName evidence="9">Carrier protein</fullName>
    </submittedName>
</protein>
<feature type="transmembrane region" description="Helical" evidence="7">
    <location>
        <begin position="365"/>
        <end position="384"/>
    </location>
</feature>
<accession>I7M8N5</accession>
<dbReference type="GeneID" id="7829289"/>
<evidence type="ECO:0000256" key="5">
    <source>
        <dbReference type="ARBA" id="ARBA00023136"/>
    </source>
</evidence>
<comment type="similarity">
    <text evidence="2">Belongs to the pecanex family.</text>
</comment>
<feature type="compositionally biased region" description="Low complexity" evidence="6">
    <location>
        <begin position="983"/>
        <end position="1002"/>
    </location>
</feature>
<dbReference type="Pfam" id="PF05041">
    <property type="entry name" value="Pecanex_C"/>
    <property type="match status" value="1"/>
</dbReference>
<feature type="compositionally biased region" description="Low complexity" evidence="6">
    <location>
        <begin position="855"/>
        <end position="867"/>
    </location>
</feature>
<keyword evidence="4 7" id="KW-1133">Transmembrane helix</keyword>
<keyword evidence="10" id="KW-1185">Reference proteome</keyword>
<feature type="region of interest" description="Disordered" evidence="6">
    <location>
        <begin position="1139"/>
        <end position="1161"/>
    </location>
</feature>
<dbReference type="GO" id="GO:0016020">
    <property type="term" value="C:membrane"/>
    <property type="evidence" value="ECO:0007669"/>
    <property type="project" value="UniProtKB-SubCell"/>
</dbReference>
<keyword evidence="3 7" id="KW-0812">Transmembrane</keyword>
<feature type="transmembrane region" description="Helical" evidence="7">
    <location>
        <begin position="404"/>
        <end position="425"/>
    </location>
</feature>
<feature type="domain" description="Pecanex C-terminal" evidence="8">
    <location>
        <begin position="1341"/>
        <end position="1490"/>
    </location>
</feature>
<feature type="transmembrane region" description="Helical" evidence="7">
    <location>
        <begin position="79"/>
        <end position="103"/>
    </location>
</feature>
<gene>
    <name evidence="9" type="ORF">TTHERM_00131250</name>
</gene>
<dbReference type="InterPro" id="IPR007735">
    <property type="entry name" value="Pecanex_C"/>
</dbReference>
<evidence type="ECO:0000256" key="3">
    <source>
        <dbReference type="ARBA" id="ARBA00022692"/>
    </source>
</evidence>
<feature type="compositionally biased region" description="Low complexity" evidence="6">
    <location>
        <begin position="886"/>
        <end position="904"/>
    </location>
</feature>
<name>I7M8N5_TETTS</name>
<feature type="transmembrane region" description="Helical" evidence="7">
    <location>
        <begin position="158"/>
        <end position="177"/>
    </location>
</feature>
<feature type="transmembrane region" description="Helical" evidence="7">
    <location>
        <begin position="133"/>
        <end position="151"/>
    </location>
</feature>
<feature type="transmembrane region" description="Helical" evidence="7">
    <location>
        <begin position="301"/>
        <end position="321"/>
    </location>
</feature>
<feature type="compositionally biased region" description="Polar residues" evidence="6">
    <location>
        <begin position="1003"/>
        <end position="1012"/>
    </location>
</feature>
<feature type="region of interest" description="Disordered" evidence="6">
    <location>
        <begin position="974"/>
        <end position="1012"/>
    </location>
</feature>
<feature type="region of interest" description="Disordered" evidence="6">
    <location>
        <begin position="1085"/>
        <end position="1115"/>
    </location>
</feature>
<dbReference type="Proteomes" id="UP000009168">
    <property type="component" value="Unassembled WGS sequence"/>
</dbReference>
<feature type="transmembrane region" description="Helical" evidence="7">
    <location>
        <begin position="268"/>
        <end position="289"/>
    </location>
</feature>
<dbReference type="PANTHER" id="PTHR12372">
    <property type="entry name" value="PECANEX"/>
    <property type="match status" value="1"/>
</dbReference>
<evidence type="ECO:0000259" key="8">
    <source>
        <dbReference type="Pfam" id="PF05041"/>
    </source>
</evidence>
<reference evidence="10" key="1">
    <citation type="journal article" date="2006" name="PLoS Biol.">
        <title>Macronuclear genome sequence of the ciliate Tetrahymena thermophila, a model eukaryote.</title>
        <authorList>
            <person name="Eisen J.A."/>
            <person name="Coyne R.S."/>
            <person name="Wu M."/>
            <person name="Wu D."/>
            <person name="Thiagarajan M."/>
            <person name="Wortman J.R."/>
            <person name="Badger J.H."/>
            <person name="Ren Q."/>
            <person name="Amedeo P."/>
            <person name="Jones K.M."/>
            <person name="Tallon L.J."/>
            <person name="Delcher A.L."/>
            <person name="Salzberg S.L."/>
            <person name="Silva J.C."/>
            <person name="Haas B.J."/>
            <person name="Majoros W.H."/>
            <person name="Farzad M."/>
            <person name="Carlton J.M."/>
            <person name="Smith R.K. Jr."/>
            <person name="Garg J."/>
            <person name="Pearlman R.E."/>
            <person name="Karrer K.M."/>
            <person name="Sun L."/>
            <person name="Manning G."/>
            <person name="Elde N.C."/>
            <person name="Turkewitz A.P."/>
            <person name="Asai D.J."/>
            <person name="Wilkes D.E."/>
            <person name="Wang Y."/>
            <person name="Cai H."/>
            <person name="Collins K."/>
            <person name="Stewart B.A."/>
            <person name="Lee S.R."/>
            <person name="Wilamowska K."/>
            <person name="Weinberg Z."/>
            <person name="Ruzzo W.L."/>
            <person name="Wloga D."/>
            <person name="Gaertig J."/>
            <person name="Frankel J."/>
            <person name="Tsao C.-C."/>
            <person name="Gorovsky M.A."/>
            <person name="Keeling P.J."/>
            <person name="Waller R.F."/>
            <person name="Patron N.J."/>
            <person name="Cherry J.M."/>
            <person name="Stover N.A."/>
            <person name="Krieger C.J."/>
            <person name="del Toro C."/>
            <person name="Ryder H.F."/>
            <person name="Williamson S.C."/>
            <person name="Barbeau R.A."/>
            <person name="Hamilton E.P."/>
            <person name="Orias E."/>
        </authorList>
    </citation>
    <scope>NUCLEOTIDE SEQUENCE [LARGE SCALE GENOMIC DNA]</scope>
    <source>
        <strain evidence="10">SB210</strain>
    </source>
</reference>
<dbReference type="OrthoDB" id="313580at2759"/>
<organism evidence="9 10">
    <name type="scientific">Tetrahymena thermophila (strain SB210)</name>
    <dbReference type="NCBI Taxonomy" id="312017"/>
    <lineage>
        <taxon>Eukaryota</taxon>
        <taxon>Sar</taxon>
        <taxon>Alveolata</taxon>
        <taxon>Ciliophora</taxon>
        <taxon>Intramacronucleata</taxon>
        <taxon>Oligohymenophorea</taxon>
        <taxon>Hymenostomatida</taxon>
        <taxon>Tetrahymenina</taxon>
        <taxon>Tetrahymenidae</taxon>
        <taxon>Tetrahymena</taxon>
    </lineage>
</organism>
<dbReference type="InterPro" id="IPR039797">
    <property type="entry name" value="Pecanex"/>
</dbReference>
<feature type="compositionally biased region" description="Polar residues" evidence="6">
    <location>
        <begin position="1242"/>
        <end position="1262"/>
    </location>
</feature>